<dbReference type="EMBL" id="RQGA01000018">
    <property type="protein sequence ID" value="TGL35583.1"/>
    <property type="molecule type" value="Genomic_DNA"/>
</dbReference>
<sequence length="151" mass="17650">MLGTTYTLHLFFASIKRRRVKMEKTNETITVRIPRIAEHNGFSEFLADYTISNKCPKCGAKRAVKRWQDYSYDGSKKLLCDRWDNECGHYDNYESIRNEVKKDDFDKLTRMVDEARFKLSSELGREPSLQEITERLEAEGLIPPINEGVHV</sequence>
<dbReference type="OrthoDB" id="329559at2"/>
<evidence type="ECO:0000313" key="1">
    <source>
        <dbReference type="EMBL" id="TGL35583.1"/>
    </source>
</evidence>
<name>A0A4R9J9N8_9LEPT</name>
<dbReference type="Proteomes" id="UP000298125">
    <property type="component" value="Unassembled WGS sequence"/>
</dbReference>
<organism evidence="1 2">
    <name type="scientific">Leptospira perdikensis</name>
    <dbReference type="NCBI Taxonomy" id="2484948"/>
    <lineage>
        <taxon>Bacteria</taxon>
        <taxon>Pseudomonadati</taxon>
        <taxon>Spirochaetota</taxon>
        <taxon>Spirochaetia</taxon>
        <taxon>Leptospirales</taxon>
        <taxon>Leptospiraceae</taxon>
        <taxon>Leptospira</taxon>
    </lineage>
</organism>
<evidence type="ECO:0000313" key="2">
    <source>
        <dbReference type="Proteomes" id="UP000298125"/>
    </source>
</evidence>
<accession>A0A4R9J9N8</accession>
<reference evidence="1" key="1">
    <citation type="journal article" date="2019" name="PLoS Negl. Trop. Dis.">
        <title>Revisiting the worldwide diversity of Leptospira species in the environment.</title>
        <authorList>
            <person name="Vincent A.T."/>
            <person name="Schiettekatte O."/>
            <person name="Bourhy P."/>
            <person name="Veyrier F.J."/>
            <person name="Picardeau M."/>
        </authorList>
    </citation>
    <scope>NUCLEOTIDE SEQUENCE [LARGE SCALE GENOMIC DNA]</scope>
    <source>
        <strain evidence="1">201702692</strain>
    </source>
</reference>
<keyword evidence="2" id="KW-1185">Reference proteome</keyword>
<gene>
    <name evidence="1" type="ORF">EHQ49_17560</name>
</gene>
<comment type="caution">
    <text evidence="1">The sequence shown here is derived from an EMBL/GenBank/DDBJ whole genome shotgun (WGS) entry which is preliminary data.</text>
</comment>
<dbReference type="AlphaFoldDB" id="A0A4R9J9N8"/>
<proteinExistence type="predicted"/>
<dbReference type="RefSeq" id="WP_135581129.1">
    <property type="nucleotide sequence ID" value="NZ_RQGA01000018.1"/>
</dbReference>
<protein>
    <submittedName>
        <fullName evidence="1">Uncharacterized protein</fullName>
    </submittedName>
</protein>